<evidence type="ECO:0000313" key="3">
    <source>
        <dbReference type="Proteomes" id="UP001500956"/>
    </source>
</evidence>
<dbReference type="Proteomes" id="UP001500956">
    <property type="component" value="Unassembled WGS sequence"/>
</dbReference>
<accession>A0ABP8Y9W6</accession>
<name>A0ABP8Y9W6_9MICO</name>
<keyword evidence="3" id="KW-1185">Reference proteome</keyword>
<proteinExistence type="predicted"/>
<organism evidence="2 3">
    <name type="scientific">Isoptericola chiayiensis</name>
    <dbReference type="NCBI Taxonomy" id="579446"/>
    <lineage>
        <taxon>Bacteria</taxon>
        <taxon>Bacillati</taxon>
        <taxon>Actinomycetota</taxon>
        <taxon>Actinomycetes</taxon>
        <taxon>Micrococcales</taxon>
        <taxon>Promicromonosporaceae</taxon>
        <taxon>Isoptericola</taxon>
    </lineage>
</organism>
<comment type="caution">
    <text evidence="2">The sequence shown here is derived from an EMBL/GenBank/DDBJ whole genome shotgun (WGS) entry which is preliminary data.</text>
</comment>
<evidence type="ECO:0000313" key="2">
    <source>
        <dbReference type="EMBL" id="GAA4722931.1"/>
    </source>
</evidence>
<protein>
    <submittedName>
        <fullName evidence="2">Uncharacterized protein</fullName>
    </submittedName>
</protein>
<feature type="compositionally biased region" description="Low complexity" evidence="1">
    <location>
        <begin position="84"/>
        <end position="94"/>
    </location>
</feature>
<gene>
    <name evidence="2" type="ORF">GCM10023216_10390</name>
</gene>
<reference evidence="3" key="1">
    <citation type="journal article" date="2019" name="Int. J. Syst. Evol. Microbiol.">
        <title>The Global Catalogue of Microorganisms (GCM) 10K type strain sequencing project: providing services to taxonomists for standard genome sequencing and annotation.</title>
        <authorList>
            <consortium name="The Broad Institute Genomics Platform"/>
            <consortium name="The Broad Institute Genome Sequencing Center for Infectious Disease"/>
            <person name="Wu L."/>
            <person name="Ma J."/>
        </authorList>
    </citation>
    <scope>NUCLEOTIDE SEQUENCE [LARGE SCALE GENOMIC DNA]</scope>
    <source>
        <strain evidence="3">JCM 18063</strain>
    </source>
</reference>
<sequence>MLAAAGAPPEVHARRADHPSAAATSVMSTTAVQTRAPANGATSARTPVSAASAHARRSEANAATTVGSMPRKYGVDSSGAMTISTTRGATASRPARSRRRRDESMPPSLTRRGRARTVRASDRDEVSLVETPSHDDDVTVTEARYGVPHAST</sequence>
<feature type="compositionally biased region" description="Low complexity" evidence="1">
    <location>
        <begin position="20"/>
        <end position="34"/>
    </location>
</feature>
<feature type="compositionally biased region" description="Basic and acidic residues" evidence="1">
    <location>
        <begin position="119"/>
        <end position="137"/>
    </location>
</feature>
<evidence type="ECO:0000256" key="1">
    <source>
        <dbReference type="SAM" id="MobiDB-lite"/>
    </source>
</evidence>
<feature type="region of interest" description="Disordered" evidence="1">
    <location>
        <begin position="1"/>
        <end position="152"/>
    </location>
</feature>
<dbReference type="EMBL" id="BAABID010000006">
    <property type="protein sequence ID" value="GAA4722931.1"/>
    <property type="molecule type" value="Genomic_DNA"/>
</dbReference>